<keyword evidence="3" id="KW-0560">Oxidoreductase</keyword>
<dbReference type="Gene3D" id="3.20.20.100">
    <property type="entry name" value="NADP-dependent oxidoreductase domain"/>
    <property type="match status" value="1"/>
</dbReference>
<dbReference type="GO" id="GO:0051596">
    <property type="term" value="P:methylglyoxal catabolic process"/>
    <property type="evidence" value="ECO:0007669"/>
    <property type="project" value="TreeGrafter"/>
</dbReference>
<dbReference type="AlphaFoldDB" id="A0A4V0YYP2"/>
<evidence type="ECO:0000256" key="2">
    <source>
        <dbReference type="ARBA" id="ARBA00022857"/>
    </source>
</evidence>
<organism evidence="8 9">
    <name type="scientific">Ktedonosporobacter rubrisoli</name>
    <dbReference type="NCBI Taxonomy" id="2509675"/>
    <lineage>
        <taxon>Bacteria</taxon>
        <taxon>Bacillati</taxon>
        <taxon>Chloroflexota</taxon>
        <taxon>Ktedonobacteria</taxon>
        <taxon>Ktedonobacterales</taxon>
        <taxon>Ktedonosporobacteraceae</taxon>
        <taxon>Ktedonosporobacter</taxon>
    </lineage>
</organism>
<keyword evidence="2" id="KW-0521">NADP</keyword>
<dbReference type="PROSITE" id="PS00798">
    <property type="entry name" value="ALDOKETO_REDUCTASE_1"/>
    <property type="match status" value="1"/>
</dbReference>
<dbReference type="Proteomes" id="UP000290365">
    <property type="component" value="Chromosome"/>
</dbReference>
<name>A0A4V0YYP2_KTERU</name>
<dbReference type="InterPro" id="IPR018170">
    <property type="entry name" value="Aldo/ket_reductase_CS"/>
</dbReference>
<feature type="binding site" evidence="5">
    <location>
        <position position="111"/>
    </location>
    <ligand>
        <name>substrate</name>
    </ligand>
</feature>
<comment type="similarity">
    <text evidence="1">Belongs to the aldo/keto reductase family.</text>
</comment>
<dbReference type="SUPFAM" id="SSF51430">
    <property type="entry name" value="NAD(P)-linked oxidoreductase"/>
    <property type="match status" value="1"/>
</dbReference>
<feature type="site" description="Lowers pKa of active site Tyr" evidence="6">
    <location>
        <position position="78"/>
    </location>
</feature>
<evidence type="ECO:0000256" key="4">
    <source>
        <dbReference type="PIRSR" id="PIRSR000097-1"/>
    </source>
</evidence>
<feature type="active site" description="Proton donor" evidence="4">
    <location>
        <position position="53"/>
    </location>
</feature>
<evidence type="ECO:0000259" key="7">
    <source>
        <dbReference type="Pfam" id="PF00248"/>
    </source>
</evidence>
<proteinExistence type="inferred from homology"/>
<sequence>MHKSNDSATLTLRGTTVPRLGLGTYEIVGAACTRAVQHALDIGYRHIDTAQAYGNEAAVGKGLASSQVPRQEIFLTTKVWISNFAPGRLRQATEESLRQLGTEYIDLLLLHWPQPSEPLAGTLHMMTRLREEGKIHQLGVSNFPPGLLRQAIELAPLFCNQVEYHPYLAQEKLLAMARAHNLLFTAYAPLANGRVLKDPVLAKIARAHSKSVGQVVLRWLLDQEQVAVIPKAASAANRVSNFEIFDFSLSEGEHQQIASLERGLRIYDPSWAPDWAAWDE</sequence>
<evidence type="ECO:0000313" key="8">
    <source>
        <dbReference type="EMBL" id="QBD76911.1"/>
    </source>
</evidence>
<dbReference type="PANTHER" id="PTHR43827">
    <property type="entry name" value="2,5-DIKETO-D-GLUCONIC ACID REDUCTASE"/>
    <property type="match status" value="1"/>
</dbReference>
<dbReference type="OrthoDB" id="9804790at2"/>
<dbReference type="PRINTS" id="PR00069">
    <property type="entry name" value="ALDKETRDTASE"/>
</dbReference>
<dbReference type="EMBL" id="CP035758">
    <property type="protein sequence ID" value="QBD76911.1"/>
    <property type="molecule type" value="Genomic_DNA"/>
</dbReference>
<evidence type="ECO:0000256" key="3">
    <source>
        <dbReference type="ARBA" id="ARBA00023002"/>
    </source>
</evidence>
<gene>
    <name evidence="8" type="ORF">EPA93_13215</name>
</gene>
<evidence type="ECO:0000256" key="5">
    <source>
        <dbReference type="PIRSR" id="PIRSR000097-2"/>
    </source>
</evidence>
<dbReference type="InterPro" id="IPR023210">
    <property type="entry name" value="NADP_OxRdtase_dom"/>
</dbReference>
<evidence type="ECO:0000256" key="6">
    <source>
        <dbReference type="PIRSR" id="PIRSR000097-3"/>
    </source>
</evidence>
<evidence type="ECO:0000313" key="9">
    <source>
        <dbReference type="Proteomes" id="UP000290365"/>
    </source>
</evidence>
<protein>
    <submittedName>
        <fullName evidence="8">Aldo/keto reductase</fullName>
    </submittedName>
</protein>
<dbReference type="GO" id="GO:1990002">
    <property type="term" value="F:methylglyoxal reductase (NADPH) (acetol producing) activity"/>
    <property type="evidence" value="ECO:0007669"/>
    <property type="project" value="TreeGrafter"/>
</dbReference>
<dbReference type="KEGG" id="kbs:EPA93_13215"/>
<keyword evidence="9" id="KW-1185">Reference proteome</keyword>
<dbReference type="RefSeq" id="WP_129887975.1">
    <property type="nucleotide sequence ID" value="NZ_CP035758.1"/>
</dbReference>
<dbReference type="InterPro" id="IPR036812">
    <property type="entry name" value="NAD(P)_OxRdtase_dom_sf"/>
</dbReference>
<accession>A0A4V0YYP2</accession>
<evidence type="ECO:0000256" key="1">
    <source>
        <dbReference type="ARBA" id="ARBA00007905"/>
    </source>
</evidence>
<dbReference type="PIRSF" id="PIRSF000097">
    <property type="entry name" value="AKR"/>
    <property type="match status" value="1"/>
</dbReference>
<reference evidence="8 9" key="1">
    <citation type="submission" date="2019-01" db="EMBL/GenBank/DDBJ databases">
        <title>Ktedonosporobacter rubrisoli SCAWS-G2.</title>
        <authorList>
            <person name="Huang Y."/>
            <person name="Yan B."/>
        </authorList>
    </citation>
    <scope>NUCLEOTIDE SEQUENCE [LARGE SCALE GENOMIC DNA]</scope>
    <source>
        <strain evidence="8 9">SCAWS-G2</strain>
    </source>
</reference>
<dbReference type="FunFam" id="3.20.20.100:FF:000002">
    <property type="entry name" value="2,5-diketo-D-gluconic acid reductase A"/>
    <property type="match status" value="1"/>
</dbReference>
<dbReference type="InterPro" id="IPR020471">
    <property type="entry name" value="AKR"/>
</dbReference>
<feature type="domain" description="NADP-dependent oxidoreductase" evidence="7">
    <location>
        <begin position="30"/>
        <end position="260"/>
    </location>
</feature>
<dbReference type="PANTHER" id="PTHR43827:SF3">
    <property type="entry name" value="NADP-DEPENDENT OXIDOREDUCTASE DOMAIN-CONTAINING PROTEIN"/>
    <property type="match status" value="1"/>
</dbReference>
<dbReference type="Pfam" id="PF00248">
    <property type="entry name" value="Aldo_ket_red"/>
    <property type="match status" value="1"/>
</dbReference>